<dbReference type="AlphaFoldDB" id="A0A9X0B7E6"/>
<organism evidence="2 3">
    <name type="scientific">Penicillium cataractarum</name>
    <dbReference type="NCBI Taxonomy" id="2100454"/>
    <lineage>
        <taxon>Eukaryota</taxon>
        <taxon>Fungi</taxon>
        <taxon>Dikarya</taxon>
        <taxon>Ascomycota</taxon>
        <taxon>Pezizomycotina</taxon>
        <taxon>Eurotiomycetes</taxon>
        <taxon>Eurotiomycetidae</taxon>
        <taxon>Eurotiales</taxon>
        <taxon>Aspergillaceae</taxon>
        <taxon>Penicillium</taxon>
    </lineage>
</organism>
<dbReference type="EMBL" id="JAPZBS010000001">
    <property type="protein sequence ID" value="KAJ5390888.1"/>
    <property type="molecule type" value="Genomic_DNA"/>
</dbReference>
<feature type="compositionally biased region" description="Basic residues" evidence="1">
    <location>
        <begin position="149"/>
        <end position="158"/>
    </location>
</feature>
<keyword evidence="3" id="KW-1185">Reference proteome</keyword>
<evidence type="ECO:0000313" key="3">
    <source>
        <dbReference type="Proteomes" id="UP001147782"/>
    </source>
</evidence>
<reference evidence="2" key="1">
    <citation type="submission" date="2022-11" db="EMBL/GenBank/DDBJ databases">
        <authorList>
            <person name="Petersen C."/>
        </authorList>
    </citation>
    <scope>NUCLEOTIDE SEQUENCE</scope>
    <source>
        <strain evidence="2">IBT 29864</strain>
    </source>
</reference>
<dbReference type="Proteomes" id="UP001147782">
    <property type="component" value="Unassembled WGS sequence"/>
</dbReference>
<reference evidence="2" key="2">
    <citation type="journal article" date="2023" name="IMA Fungus">
        <title>Comparative genomic study of the Penicillium genus elucidates a diverse pangenome and 15 lateral gene transfer events.</title>
        <authorList>
            <person name="Petersen C."/>
            <person name="Sorensen T."/>
            <person name="Nielsen M.R."/>
            <person name="Sondergaard T.E."/>
            <person name="Sorensen J.L."/>
            <person name="Fitzpatrick D.A."/>
            <person name="Frisvad J.C."/>
            <person name="Nielsen K.L."/>
        </authorList>
    </citation>
    <scope>NUCLEOTIDE SEQUENCE</scope>
    <source>
        <strain evidence="2">IBT 29864</strain>
    </source>
</reference>
<feature type="region of interest" description="Disordered" evidence="1">
    <location>
        <begin position="136"/>
        <end position="167"/>
    </location>
</feature>
<evidence type="ECO:0000256" key="1">
    <source>
        <dbReference type="SAM" id="MobiDB-lite"/>
    </source>
</evidence>
<proteinExistence type="predicted"/>
<accession>A0A9X0B7E6</accession>
<name>A0A9X0B7E6_9EURO</name>
<sequence>MALHARLARKWLDQFYAVPAFNIEPPNPESTASCQLMLRWPKLAPDQCSTANRKRESVTTLTTMRWLDMPRIEISAQLAYAAEHDDPDLKEDDTWLLITWIMNTESGILGKIQNFLSSYGLNMSYWPKKGAESAAALSSSVTAPNTTTLKKKASKQKHNNVASSSAH</sequence>
<comment type="caution">
    <text evidence="2">The sequence shown here is derived from an EMBL/GenBank/DDBJ whole genome shotgun (WGS) entry which is preliminary data.</text>
</comment>
<dbReference type="GeneID" id="81434064"/>
<protein>
    <submittedName>
        <fullName evidence="2">Uncharacterized protein</fullName>
    </submittedName>
</protein>
<evidence type="ECO:0000313" key="2">
    <source>
        <dbReference type="EMBL" id="KAJ5390888.1"/>
    </source>
</evidence>
<gene>
    <name evidence="2" type="ORF">N7496_001956</name>
</gene>
<dbReference type="RefSeq" id="XP_056561616.1">
    <property type="nucleotide sequence ID" value="XM_056694887.1"/>
</dbReference>
<feature type="compositionally biased region" description="Polar residues" evidence="1">
    <location>
        <begin position="136"/>
        <end position="148"/>
    </location>
</feature>